<feature type="transmembrane region" description="Helical" evidence="1">
    <location>
        <begin position="57"/>
        <end position="74"/>
    </location>
</feature>
<evidence type="ECO:0000313" key="2">
    <source>
        <dbReference type="EMBL" id="MDQ0359937.1"/>
    </source>
</evidence>
<keyword evidence="3" id="KW-1185">Reference proteome</keyword>
<sequence>MKKTNMKRFTLFALFLAIEVAVSVIPFLGFIPLGFINATTLHIPVIVAAVVLGKKEGAAIGFVFGLISLIKHTMEPSLSSFIFSPFVTVGETSGNFASILIAIVPRTLIGFVSGLIFENLKKRKINDVVSVSISAVAGSLTNTILVMGGIYIFFGGAYAATVGIAYEALVGFIMGIVTTSGIIEAIVAAIIAVAIYKASKKTLSGI</sequence>
<gene>
    <name evidence="2" type="ORF">J2S15_000668</name>
</gene>
<evidence type="ECO:0000313" key="3">
    <source>
        <dbReference type="Proteomes" id="UP001230220"/>
    </source>
</evidence>
<dbReference type="RefSeq" id="WP_307405467.1">
    <property type="nucleotide sequence ID" value="NZ_JAUSUR010000001.1"/>
</dbReference>
<keyword evidence="1" id="KW-0812">Transmembrane</keyword>
<comment type="caution">
    <text evidence="2">The sequence shown here is derived from an EMBL/GenBank/DDBJ whole genome shotgun (WGS) entry which is preliminary data.</text>
</comment>
<reference evidence="2 3" key="1">
    <citation type="submission" date="2023-07" db="EMBL/GenBank/DDBJ databases">
        <title>Genomic Encyclopedia of Type Strains, Phase IV (KMG-IV): sequencing the most valuable type-strain genomes for metagenomic binning, comparative biology and taxonomic classification.</title>
        <authorList>
            <person name="Goeker M."/>
        </authorList>
    </citation>
    <scope>NUCLEOTIDE SEQUENCE [LARGE SCALE GENOMIC DNA]</scope>
    <source>
        <strain evidence="2 3">DSM 16784</strain>
    </source>
</reference>
<name>A0ABU0DZ67_9FIRM</name>
<proteinExistence type="predicted"/>
<dbReference type="Gene3D" id="1.10.1760.20">
    <property type="match status" value="1"/>
</dbReference>
<feature type="transmembrane region" description="Helical" evidence="1">
    <location>
        <begin position="33"/>
        <end position="52"/>
    </location>
</feature>
<keyword evidence="1" id="KW-1133">Transmembrane helix</keyword>
<keyword evidence="1" id="KW-0472">Membrane</keyword>
<dbReference type="Pfam" id="PF12822">
    <property type="entry name" value="ECF_trnsprt"/>
    <property type="match status" value="1"/>
</dbReference>
<dbReference type="Proteomes" id="UP001230220">
    <property type="component" value="Unassembled WGS sequence"/>
</dbReference>
<protein>
    <submittedName>
        <fullName evidence="2">Membrane protein</fullName>
    </submittedName>
</protein>
<feature type="transmembrane region" description="Helical" evidence="1">
    <location>
        <begin position="94"/>
        <end position="117"/>
    </location>
</feature>
<dbReference type="InterPro" id="IPR024529">
    <property type="entry name" value="ECF_trnsprt_substrate-spec"/>
</dbReference>
<organism evidence="2 3">
    <name type="scientific">Breznakia pachnodae</name>
    <dbReference type="NCBI Taxonomy" id="265178"/>
    <lineage>
        <taxon>Bacteria</taxon>
        <taxon>Bacillati</taxon>
        <taxon>Bacillota</taxon>
        <taxon>Erysipelotrichia</taxon>
        <taxon>Erysipelotrichales</taxon>
        <taxon>Erysipelotrichaceae</taxon>
        <taxon>Breznakia</taxon>
    </lineage>
</organism>
<evidence type="ECO:0000256" key="1">
    <source>
        <dbReference type="SAM" id="Phobius"/>
    </source>
</evidence>
<feature type="transmembrane region" description="Helical" evidence="1">
    <location>
        <begin position="169"/>
        <end position="196"/>
    </location>
</feature>
<dbReference type="EMBL" id="JAUSUR010000001">
    <property type="protein sequence ID" value="MDQ0359937.1"/>
    <property type="molecule type" value="Genomic_DNA"/>
</dbReference>
<feature type="transmembrane region" description="Helical" evidence="1">
    <location>
        <begin position="129"/>
        <end position="154"/>
    </location>
</feature>
<accession>A0ABU0DZ67</accession>